<dbReference type="AlphaFoldDB" id="A0AAW5N7W8"/>
<dbReference type="Proteomes" id="UP001204579">
    <property type="component" value="Unassembled WGS sequence"/>
</dbReference>
<organism evidence="1 2">
    <name type="scientific">Phocaeicola barnesiae</name>
    <dbReference type="NCBI Taxonomy" id="376804"/>
    <lineage>
        <taxon>Bacteria</taxon>
        <taxon>Pseudomonadati</taxon>
        <taxon>Bacteroidota</taxon>
        <taxon>Bacteroidia</taxon>
        <taxon>Bacteroidales</taxon>
        <taxon>Bacteroidaceae</taxon>
        <taxon>Phocaeicola</taxon>
    </lineage>
</organism>
<evidence type="ECO:0000313" key="2">
    <source>
        <dbReference type="Proteomes" id="UP001204579"/>
    </source>
</evidence>
<reference evidence="1 2" key="1">
    <citation type="submission" date="2022-08" db="EMBL/GenBank/DDBJ databases">
        <authorList>
            <person name="Zeman M."/>
            <person name="Kubasova T."/>
        </authorList>
    </citation>
    <scope>NUCLEOTIDE SEQUENCE [LARGE SCALE GENOMIC DNA]</scope>
    <source>
        <strain evidence="1 2">ET62</strain>
    </source>
</reference>
<evidence type="ECO:0000313" key="1">
    <source>
        <dbReference type="EMBL" id="MCR8875143.1"/>
    </source>
</evidence>
<sequence>MDTEKDMSRRAFLKDSIFWMMTSDQIRQCVDLAYIEYCYLPCLWGENSGMPQYERQSTGTFADLVRVSSDRGFISTDLGQSVMPHPIAGMKQCIKDLDKAGFTTTEINRLVRDNPAMLIGLND</sequence>
<gene>
    <name evidence="1" type="ORF">NW209_14185</name>
</gene>
<dbReference type="EMBL" id="JANRHJ010000021">
    <property type="protein sequence ID" value="MCR8875143.1"/>
    <property type="molecule type" value="Genomic_DNA"/>
</dbReference>
<protein>
    <submittedName>
        <fullName evidence="1">Uncharacterized protein</fullName>
    </submittedName>
</protein>
<accession>A0AAW5N7W8</accession>
<dbReference type="RefSeq" id="WP_258336238.1">
    <property type="nucleotide sequence ID" value="NZ_JANRHJ010000021.1"/>
</dbReference>
<name>A0AAW5N7W8_9BACT</name>
<keyword evidence="2" id="KW-1185">Reference proteome</keyword>
<comment type="caution">
    <text evidence="1">The sequence shown here is derived from an EMBL/GenBank/DDBJ whole genome shotgun (WGS) entry which is preliminary data.</text>
</comment>
<proteinExistence type="predicted"/>